<evidence type="ECO:0000313" key="2">
    <source>
        <dbReference type="Proteomes" id="UP000001549"/>
    </source>
</evidence>
<organism evidence="1 2">
    <name type="scientific">Candidatus Protofrankia datiscae</name>
    <dbReference type="NCBI Taxonomy" id="2716812"/>
    <lineage>
        <taxon>Bacteria</taxon>
        <taxon>Bacillati</taxon>
        <taxon>Actinomycetota</taxon>
        <taxon>Actinomycetes</taxon>
        <taxon>Frankiales</taxon>
        <taxon>Frankiaceae</taxon>
        <taxon>Protofrankia</taxon>
    </lineage>
</organism>
<dbReference type="EMBL" id="CP002801">
    <property type="protein sequence ID" value="AEH10206.1"/>
    <property type="molecule type" value="Genomic_DNA"/>
</dbReference>
<dbReference type="Gene3D" id="1.10.1200.10">
    <property type="entry name" value="ACP-like"/>
    <property type="match status" value="1"/>
</dbReference>
<proteinExistence type="predicted"/>
<dbReference type="AlphaFoldDB" id="F8B6J7"/>
<dbReference type="SUPFAM" id="SSF47336">
    <property type="entry name" value="ACP-like"/>
    <property type="match status" value="1"/>
</dbReference>
<dbReference type="KEGG" id="fsy:FsymDg_2879"/>
<dbReference type="eggNOG" id="ENOG5033CWN">
    <property type="taxonomic scope" value="Bacteria"/>
</dbReference>
<evidence type="ECO:0008006" key="3">
    <source>
        <dbReference type="Google" id="ProtNLM"/>
    </source>
</evidence>
<protein>
    <recommendedName>
        <fullName evidence="3">Carrier domain-containing protein</fullName>
    </recommendedName>
</protein>
<reference evidence="1 2" key="1">
    <citation type="submission" date="2011-05" db="EMBL/GenBank/DDBJ databases">
        <title>Complete sequence of chromosome of Frankia symbiont of Datisca glomerata.</title>
        <authorList>
            <consortium name="US DOE Joint Genome Institute"/>
            <person name="Lucas S."/>
            <person name="Han J."/>
            <person name="Lapidus A."/>
            <person name="Cheng J.-F."/>
            <person name="Goodwin L."/>
            <person name="Pitluck S."/>
            <person name="Peters L."/>
            <person name="Mikhailova N."/>
            <person name="Chertkov O."/>
            <person name="Teshima H."/>
            <person name="Han C."/>
            <person name="Tapia R."/>
            <person name="Land M."/>
            <person name="Hauser L."/>
            <person name="Kyrpides N."/>
            <person name="Ivanova N."/>
            <person name="Pagani I."/>
            <person name="Berry A."/>
            <person name="Pawlowski K."/>
            <person name="Persson T."/>
            <person name="Vanden Heuvel B."/>
            <person name="Benson D."/>
            <person name="Woyke T."/>
        </authorList>
    </citation>
    <scope>NUCLEOTIDE SEQUENCE [LARGE SCALE GENOMIC DNA]</scope>
    <source>
        <strain evidence="2">4085684</strain>
    </source>
</reference>
<name>F8B6J7_9ACTN</name>
<keyword evidence="2" id="KW-1185">Reference proteome</keyword>
<sequence>MRPDSMRPDRSMRPDVETAARENLAAVLAADIAPEEIQPDVGLTAAYGLTSLNKVLFLTSLCRDTGVDTAHLTEDDLARMHTLRDCVDILSRHVPAGA</sequence>
<evidence type="ECO:0000313" key="1">
    <source>
        <dbReference type="EMBL" id="AEH10206.1"/>
    </source>
</evidence>
<dbReference type="Proteomes" id="UP000001549">
    <property type="component" value="Chromosome"/>
</dbReference>
<accession>F8B6J7</accession>
<dbReference type="STRING" id="656024.FsymDg_2879"/>
<dbReference type="InterPro" id="IPR036736">
    <property type="entry name" value="ACP-like_sf"/>
</dbReference>
<dbReference type="HOGENOM" id="CLU_2477673_0_0_11"/>
<gene>
    <name evidence="1" type="ordered locus">FsymDg_2879</name>
</gene>